<evidence type="ECO:0000256" key="1">
    <source>
        <dbReference type="ARBA" id="ARBA00004141"/>
    </source>
</evidence>
<evidence type="ECO:0000313" key="8">
    <source>
        <dbReference type="Proteomes" id="UP001283341"/>
    </source>
</evidence>
<dbReference type="Gene3D" id="1.20.58.340">
    <property type="entry name" value="Magnesium transport protein CorA, transmembrane region"/>
    <property type="match status" value="1"/>
</dbReference>
<dbReference type="EMBL" id="JAUEDM010000007">
    <property type="protein sequence ID" value="KAK3313353.1"/>
    <property type="molecule type" value="Genomic_DNA"/>
</dbReference>
<feature type="region of interest" description="Disordered" evidence="5">
    <location>
        <begin position="87"/>
        <end position="118"/>
    </location>
</feature>
<dbReference type="AlphaFoldDB" id="A0AAE0LZF6"/>
<comment type="subcellular location">
    <subcellularLocation>
        <location evidence="1">Membrane</location>
        <topology evidence="1">Multi-pass membrane protein</topology>
    </subcellularLocation>
</comment>
<sequence length="118" mass="13541">MLAEEARRDGSSMKTIAILTMLFLPATFFSTLFSMPSLGWDQPDKIALYWACTVPVTVATFALWTSITQREAIRILARNLRDSLREKRKKTVVDRPGPGRWLSRRKSRRRVRDPTATS</sequence>
<keyword evidence="3 6" id="KW-1133">Transmembrane helix</keyword>
<organism evidence="7 8">
    <name type="scientific">Apodospora peruviana</name>
    <dbReference type="NCBI Taxonomy" id="516989"/>
    <lineage>
        <taxon>Eukaryota</taxon>
        <taxon>Fungi</taxon>
        <taxon>Dikarya</taxon>
        <taxon>Ascomycota</taxon>
        <taxon>Pezizomycotina</taxon>
        <taxon>Sordariomycetes</taxon>
        <taxon>Sordariomycetidae</taxon>
        <taxon>Sordariales</taxon>
        <taxon>Lasiosphaeriaceae</taxon>
        <taxon>Apodospora</taxon>
    </lineage>
</organism>
<reference evidence="7" key="2">
    <citation type="submission" date="2023-06" db="EMBL/GenBank/DDBJ databases">
        <authorList>
            <consortium name="Lawrence Berkeley National Laboratory"/>
            <person name="Haridas S."/>
            <person name="Hensen N."/>
            <person name="Bonometti L."/>
            <person name="Westerberg I."/>
            <person name="Brannstrom I.O."/>
            <person name="Guillou S."/>
            <person name="Cros-Aarteil S."/>
            <person name="Calhoun S."/>
            <person name="Kuo A."/>
            <person name="Mondo S."/>
            <person name="Pangilinan J."/>
            <person name="Riley R."/>
            <person name="Labutti K."/>
            <person name="Andreopoulos B."/>
            <person name="Lipzen A."/>
            <person name="Chen C."/>
            <person name="Yanf M."/>
            <person name="Daum C."/>
            <person name="Ng V."/>
            <person name="Clum A."/>
            <person name="Steindorff A."/>
            <person name="Ohm R."/>
            <person name="Martin F."/>
            <person name="Silar P."/>
            <person name="Natvig D."/>
            <person name="Lalanne C."/>
            <person name="Gautier V."/>
            <person name="Ament-Velasquez S.L."/>
            <person name="Kruys A."/>
            <person name="Hutchinson M.I."/>
            <person name="Powell A.J."/>
            <person name="Barry K."/>
            <person name="Miller A.N."/>
            <person name="Grigoriev I.V."/>
            <person name="Debuchy R."/>
            <person name="Gladieux P."/>
            <person name="Thoren M.H."/>
            <person name="Johannesson H."/>
        </authorList>
    </citation>
    <scope>NUCLEOTIDE SEQUENCE</scope>
    <source>
        <strain evidence="7">CBS 118394</strain>
    </source>
</reference>
<keyword evidence="4 6" id="KW-0472">Membrane</keyword>
<dbReference type="SUPFAM" id="SSF144083">
    <property type="entry name" value="Magnesium transport protein CorA, transmembrane region"/>
    <property type="match status" value="1"/>
</dbReference>
<comment type="caution">
    <text evidence="7">The sequence shown here is derived from an EMBL/GenBank/DDBJ whole genome shotgun (WGS) entry which is preliminary data.</text>
</comment>
<evidence type="ECO:0000256" key="4">
    <source>
        <dbReference type="ARBA" id="ARBA00023136"/>
    </source>
</evidence>
<reference evidence="7" key="1">
    <citation type="journal article" date="2023" name="Mol. Phylogenet. Evol.">
        <title>Genome-scale phylogeny and comparative genomics of the fungal order Sordariales.</title>
        <authorList>
            <person name="Hensen N."/>
            <person name="Bonometti L."/>
            <person name="Westerberg I."/>
            <person name="Brannstrom I.O."/>
            <person name="Guillou S."/>
            <person name="Cros-Aarteil S."/>
            <person name="Calhoun S."/>
            <person name="Haridas S."/>
            <person name="Kuo A."/>
            <person name="Mondo S."/>
            <person name="Pangilinan J."/>
            <person name="Riley R."/>
            <person name="LaButti K."/>
            <person name="Andreopoulos B."/>
            <person name="Lipzen A."/>
            <person name="Chen C."/>
            <person name="Yan M."/>
            <person name="Daum C."/>
            <person name="Ng V."/>
            <person name="Clum A."/>
            <person name="Steindorff A."/>
            <person name="Ohm R.A."/>
            <person name="Martin F."/>
            <person name="Silar P."/>
            <person name="Natvig D.O."/>
            <person name="Lalanne C."/>
            <person name="Gautier V."/>
            <person name="Ament-Velasquez S.L."/>
            <person name="Kruys A."/>
            <person name="Hutchinson M.I."/>
            <person name="Powell A.J."/>
            <person name="Barry K."/>
            <person name="Miller A.N."/>
            <person name="Grigoriev I.V."/>
            <person name="Debuchy R."/>
            <person name="Gladieux P."/>
            <person name="Hiltunen Thoren M."/>
            <person name="Johannesson H."/>
        </authorList>
    </citation>
    <scope>NUCLEOTIDE SEQUENCE</scope>
    <source>
        <strain evidence="7">CBS 118394</strain>
    </source>
</reference>
<gene>
    <name evidence="7" type="ORF">B0H66DRAFT_565930</name>
</gene>
<evidence type="ECO:0000256" key="3">
    <source>
        <dbReference type="ARBA" id="ARBA00022989"/>
    </source>
</evidence>
<proteinExistence type="predicted"/>
<keyword evidence="2 6" id="KW-0812">Transmembrane</keyword>
<feature type="transmembrane region" description="Helical" evidence="6">
    <location>
        <begin position="16"/>
        <end position="35"/>
    </location>
</feature>
<feature type="compositionally biased region" description="Basic residues" evidence="5">
    <location>
        <begin position="102"/>
        <end position="111"/>
    </location>
</feature>
<protein>
    <submittedName>
        <fullName evidence="7">Uncharacterized protein</fullName>
    </submittedName>
</protein>
<evidence type="ECO:0000256" key="6">
    <source>
        <dbReference type="SAM" id="Phobius"/>
    </source>
</evidence>
<evidence type="ECO:0000256" key="2">
    <source>
        <dbReference type="ARBA" id="ARBA00022692"/>
    </source>
</evidence>
<feature type="transmembrane region" description="Helical" evidence="6">
    <location>
        <begin position="47"/>
        <end position="67"/>
    </location>
</feature>
<evidence type="ECO:0000313" key="7">
    <source>
        <dbReference type="EMBL" id="KAK3313353.1"/>
    </source>
</evidence>
<evidence type="ECO:0000256" key="5">
    <source>
        <dbReference type="SAM" id="MobiDB-lite"/>
    </source>
</evidence>
<name>A0AAE0LZF6_9PEZI</name>
<dbReference type="Proteomes" id="UP001283341">
    <property type="component" value="Unassembled WGS sequence"/>
</dbReference>
<dbReference type="InterPro" id="IPR045863">
    <property type="entry name" value="CorA_TM1_TM2"/>
</dbReference>
<keyword evidence="8" id="KW-1185">Reference proteome</keyword>
<accession>A0AAE0LZF6</accession>
<dbReference type="GO" id="GO:0016020">
    <property type="term" value="C:membrane"/>
    <property type="evidence" value="ECO:0007669"/>
    <property type="project" value="UniProtKB-SubCell"/>
</dbReference>